<dbReference type="AlphaFoldDB" id="A0A3N2DAG4"/>
<name>A0A3N2DAG4_9MICO</name>
<dbReference type="EMBL" id="RKHQ01000001">
    <property type="protein sequence ID" value="ROR96777.1"/>
    <property type="molecule type" value="Genomic_DNA"/>
</dbReference>
<keyword evidence="1" id="KW-0472">Membrane</keyword>
<keyword evidence="1" id="KW-0812">Transmembrane</keyword>
<evidence type="ECO:0000313" key="2">
    <source>
        <dbReference type="EMBL" id="ROR96777.1"/>
    </source>
</evidence>
<organism evidence="2 3">
    <name type="scientific">Salana multivorans</name>
    <dbReference type="NCBI Taxonomy" id="120377"/>
    <lineage>
        <taxon>Bacteria</taxon>
        <taxon>Bacillati</taxon>
        <taxon>Actinomycetota</taxon>
        <taxon>Actinomycetes</taxon>
        <taxon>Micrococcales</taxon>
        <taxon>Beutenbergiaceae</taxon>
        <taxon>Salana</taxon>
    </lineage>
</organism>
<dbReference type="InterPro" id="IPR019283">
    <property type="entry name" value="DUF2330"/>
</dbReference>
<feature type="transmembrane region" description="Helical" evidence="1">
    <location>
        <begin position="297"/>
        <end position="322"/>
    </location>
</feature>
<evidence type="ECO:0000256" key="1">
    <source>
        <dbReference type="SAM" id="Phobius"/>
    </source>
</evidence>
<keyword evidence="1" id="KW-1133">Transmembrane helix</keyword>
<reference evidence="2 3" key="1">
    <citation type="submission" date="2018-11" db="EMBL/GenBank/DDBJ databases">
        <title>Sequencing the genomes of 1000 actinobacteria strains.</title>
        <authorList>
            <person name="Klenk H.-P."/>
        </authorList>
    </citation>
    <scope>NUCLEOTIDE SEQUENCE [LARGE SCALE GENOMIC DNA]</scope>
    <source>
        <strain evidence="2 3">DSM 13521</strain>
    </source>
</reference>
<evidence type="ECO:0000313" key="3">
    <source>
        <dbReference type="Proteomes" id="UP000275356"/>
    </source>
</evidence>
<comment type="caution">
    <text evidence="2">The sequence shown here is derived from an EMBL/GenBank/DDBJ whole genome shotgun (WGS) entry which is preliminary data.</text>
</comment>
<dbReference type="Pfam" id="PF10092">
    <property type="entry name" value="DUF2330"/>
    <property type="match status" value="1"/>
</dbReference>
<protein>
    <submittedName>
        <fullName evidence="2">Uncharacterized protein DUF2330</fullName>
    </submittedName>
</protein>
<keyword evidence="3" id="KW-1185">Reference proteome</keyword>
<proteinExistence type="predicted"/>
<dbReference type="Proteomes" id="UP000275356">
    <property type="component" value="Unassembled WGS sequence"/>
</dbReference>
<gene>
    <name evidence="2" type="ORF">EDD28_1368</name>
</gene>
<sequence length="331" mass="34727">MLAVGGIGVAVPAAAVDPIATAGALDVVDQTTVVSWVDGVERLLVDVRAVGQLESGAQSMLILATPTTPTITEGSREVITAVAAASAPEEVVEERWWPDLESFGGSSDEAAAAREAVYPIAPDGIGAYPAESADSWISWLSERGYQLADQDVSLIQRYAGAGWAISVVQVEMPAGTVNGGPPPIDVSFASETPVVPMVLASTGSQSLTYTSYVLAAERMDRSDPLRGNSTLLFSGPVTARQYPELSDWLEPFGGSAVLTKSVQTFPSPSRITEDLTFSVSTYGPFDAGTETKVVDRIILGLPAGLMLVAGGMLLLAILGIVLSQILQRRYR</sequence>
<accession>A0A3N2DAG4</accession>